<dbReference type="CDD" id="cd05289">
    <property type="entry name" value="MDR_like_2"/>
    <property type="match status" value="1"/>
</dbReference>
<dbReference type="InterPro" id="IPR013154">
    <property type="entry name" value="ADH-like_N"/>
</dbReference>
<name>A0A166WR40_9PEZI</name>
<dbReference type="GO" id="GO:0016491">
    <property type="term" value="F:oxidoreductase activity"/>
    <property type="evidence" value="ECO:0007669"/>
    <property type="project" value="InterPro"/>
</dbReference>
<feature type="domain" description="Enoyl reductase (ER)" evidence="1">
    <location>
        <begin position="8"/>
        <end position="312"/>
    </location>
</feature>
<dbReference type="PANTHER" id="PTHR11695:SF294">
    <property type="entry name" value="RETICULON-4-INTERACTING PROTEIN 1, MITOCHONDRIAL"/>
    <property type="match status" value="1"/>
</dbReference>
<organism evidence="2 3">
    <name type="scientific">Colletotrichum tofieldiae</name>
    <dbReference type="NCBI Taxonomy" id="708197"/>
    <lineage>
        <taxon>Eukaryota</taxon>
        <taxon>Fungi</taxon>
        <taxon>Dikarya</taxon>
        <taxon>Ascomycota</taxon>
        <taxon>Pezizomycotina</taxon>
        <taxon>Sordariomycetes</taxon>
        <taxon>Hypocreomycetidae</taxon>
        <taxon>Glomerellales</taxon>
        <taxon>Glomerellaceae</taxon>
        <taxon>Colletotrichum</taxon>
        <taxon>Colletotrichum spaethianum species complex</taxon>
    </lineage>
</organism>
<dbReference type="AlphaFoldDB" id="A0A166WR40"/>
<dbReference type="PANTHER" id="PTHR11695">
    <property type="entry name" value="ALCOHOL DEHYDROGENASE RELATED"/>
    <property type="match status" value="1"/>
</dbReference>
<proteinExistence type="predicted"/>
<evidence type="ECO:0000313" key="2">
    <source>
        <dbReference type="EMBL" id="KZL75910.1"/>
    </source>
</evidence>
<evidence type="ECO:0000313" key="3">
    <source>
        <dbReference type="Proteomes" id="UP000076552"/>
    </source>
</evidence>
<comment type="caution">
    <text evidence="2">The sequence shown here is derived from an EMBL/GenBank/DDBJ whole genome shotgun (WGS) entry which is preliminary data.</text>
</comment>
<dbReference type="InterPro" id="IPR020843">
    <property type="entry name" value="ER"/>
</dbReference>
<dbReference type="InterPro" id="IPR050700">
    <property type="entry name" value="YIM1/Zinc_Alcohol_DH_Fams"/>
</dbReference>
<dbReference type="InterPro" id="IPR036291">
    <property type="entry name" value="NAD(P)-bd_dom_sf"/>
</dbReference>
<dbReference type="SUPFAM" id="SSF51735">
    <property type="entry name" value="NAD(P)-binding Rossmann-fold domains"/>
    <property type="match status" value="1"/>
</dbReference>
<dbReference type="Proteomes" id="UP000076552">
    <property type="component" value="Unassembled WGS sequence"/>
</dbReference>
<reference evidence="2 3" key="1">
    <citation type="submission" date="2015-06" db="EMBL/GenBank/DDBJ databases">
        <title>Survival trade-offs in plant roots during colonization by closely related pathogenic and mutualistic fungi.</title>
        <authorList>
            <person name="Hacquard S."/>
            <person name="Kracher B."/>
            <person name="Hiruma K."/>
            <person name="Weinman A."/>
            <person name="Muench P."/>
            <person name="Garrido Oter R."/>
            <person name="Ver Loren van Themaat E."/>
            <person name="Dallerey J.-F."/>
            <person name="Damm U."/>
            <person name="Henrissat B."/>
            <person name="Lespinet O."/>
            <person name="Thon M."/>
            <person name="Kemen E."/>
            <person name="McHardy A.C."/>
            <person name="Schulze-Lefert P."/>
            <person name="O'Connell R.J."/>
        </authorList>
    </citation>
    <scope>NUCLEOTIDE SEQUENCE [LARGE SCALE GENOMIC DNA]</scope>
    <source>
        <strain evidence="2 3">0861</strain>
    </source>
</reference>
<protein>
    <submittedName>
        <fullName evidence="2">Zinc-containing alcohol dehydrogenase</fullName>
    </submittedName>
</protein>
<gene>
    <name evidence="2" type="ORF">CT0861_00927</name>
</gene>
<dbReference type="Gene3D" id="3.90.180.10">
    <property type="entry name" value="Medium-chain alcohol dehydrogenases, catalytic domain"/>
    <property type="match status" value="1"/>
</dbReference>
<dbReference type="Gene3D" id="3.40.50.720">
    <property type="entry name" value="NAD(P)-binding Rossmann-like Domain"/>
    <property type="match status" value="1"/>
</dbReference>
<dbReference type="SMART" id="SM00829">
    <property type="entry name" value="PKS_ER"/>
    <property type="match status" value="1"/>
</dbReference>
<dbReference type="Pfam" id="PF08240">
    <property type="entry name" value="ADH_N"/>
    <property type="match status" value="1"/>
</dbReference>
<dbReference type="SUPFAM" id="SSF50129">
    <property type="entry name" value="GroES-like"/>
    <property type="match status" value="1"/>
</dbReference>
<dbReference type="InterPro" id="IPR011032">
    <property type="entry name" value="GroES-like_sf"/>
</dbReference>
<accession>A0A166WR40</accession>
<sequence length="315" mass="34188">MRAIQVLGSKKSPKIFLNQCFPKPVLEEAAILIKVDAAGITGDEILWPELYETPTRIPGHELSGTISELGPDYRGSLMVGQKVFAFTAADRGQCHAEYAICTANEVAPKPASISHFEAAALPIPLLTAFEAILDHGKVMPGIRVLVTGASGAVGKIAVQLITRLAGGHAIALASLRNHDILRQLGAQEVINYAVTDWESKVDAVDVVFDTVGGMVLKKTWKTIKEDGLIITVGDPPPSWAIKGVQPDEASHKPNVQYKYFVVSPNAERLRQASDMIDNGSVKPLVVKPFPFNEAEKAWAYARQRGREEKAVVDFM</sequence>
<dbReference type="STRING" id="708197.A0A166WR40"/>
<dbReference type="EMBL" id="LFIV01000020">
    <property type="protein sequence ID" value="KZL75910.1"/>
    <property type="molecule type" value="Genomic_DNA"/>
</dbReference>
<dbReference type="Pfam" id="PF13602">
    <property type="entry name" value="ADH_zinc_N_2"/>
    <property type="match status" value="1"/>
</dbReference>
<keyword evidence="3" id="KW-1185">Reference proteome</keyword>
<evidence type="ECO:0000259" key="1">
    <source>
        <dbReference type="SMART" id="SM00829"/>
    </source>
</evidence>